<sequence>MRASITIGFEHTPPSYEDYSHLCTHSGHPDLHVPAAQWDLLLGDSRQLVSVYDNQRLIGFGRLPAESLESAAKEVSIVDPAYADKGIEETIRKLLCTESFRAGRKTGL</sequence>
<evidence type="ECO:0008006" key="3">
    <source>
        <dbReference type="Google" id="ProtNLM"/>
    </source>
</evidence>
<keyword evidence="2" id="KW-1185">Reference proteome</keyword>
<name>A0ABW5PF75_9BACL</name>
<comment type="caution">
    <text evidence="1">The sequence shown here is derived from an EMBL/GenBank/DDBJ whole genome shotgun (WGS) entry which is preliminary data.</text>
</comment>
<gene>
    <name evidence="1" type="ORF">ACFSUF_14800</name>
</gene>
<accession>A0ABW5PF75</accession>
<dbReference type="EMBL" id="JBHUME010000008">
    <property type="protein sequence ID" value="MFD2613698.1"/>
    <property type="molecule type" value="Genomic_DNA"/>
</dbReference>
<reference evidence="2" key="1">
    <citation type="journal article" date="2019" name="Int. J. Syst. Evol. Microbiol.">
        <title>The Global Catalogue of Microorganisms (GCM) 10K type strain sequencing project: providing services to taxonomists for standard genome sequencing and annotation.</title>
        <authorList>
            <consortium name="The Broad Institute Genomics Platform"/>
            <consortium name="The Broad Institute Genome Sequencing Center for Infectious Disease"/>
            <person name="Wu L."/>
            <person name="Ma J."/>
        </authorList>
    </citation>
    <scope>NUCLEOTIDE SEQUENCE [LARGE SCALE GENOMIC DNA]</scope>
    <source>
        <strain evidence="2">KCTC 3950</strain>
    </source>
</reference>
<dbReference type="Proteomes" id="UP001597541">
    <property type="component" value="Unassembled WGS sequence"/>
</dbReference>
<dbReference type="Gene3D" id="3.40.630.30">
    <property type="match status" value="1"/>
</dbReference>
<protein>
    <recommendedName>
        <fullName evidence="3">N-acetyltransferase domain-containing protein</fullName>
    </recommendedName>
</protein>
<organism evidence="1 2">
    <name type="scientific">Paenibacillus gansuensis</name>
    <dbReference type="NCBI Taxonomy" id="306542"/>
    <lineage>
        <taxon>Bacteria</taxon>
        <taxon>Bacillati</taxon>
        <taxon>Bacillota</taxon>
        <taxon>Bacilli</taxon>
        <taxon>Bacillales</taxon>
        <taxon>Paenibacillaceae</taxon>
        <taxon>Paenibacillus</taxon>
    </lineage>
</organism>
<evidence type="ECO:0000313" key="1">
    <source>
        <dbReference type="EMBL" id="MFD2613698.1"/>
    </source>
</evidence>
<evidence type="ECO:0000313" key="2">
    <source>
        <dbReference type="Proteomes" id="UP001597541"/>
    </source>
</evidence>
<proteinExistence type="predicted"/>
<dbReference type="RefSeq" id="WP_377603728.1">
    <property type="nucleotide sequence ID" value="NZ_JBHUME010000008.1"/>
</dbReference>